<dbReference type="Proteomes" id="UP000183180">
    <property type="component" value="Unassembled WGS sequence"/>
</dbReference>
<dbReference type="PROSITE" id="PS51257">
    <property type="entry name" value="PROKAR_LIPOPROTEIN"/>
    <property type="match status" value="1"/>
</dbReference>
<sequence length="457" mass="48865">MLNRGLRAWKQRRMTRGVLAAGTVGIAVGALLTGCGSGENEASSAAANEALTSILSNFTPAPGDEVPNVDVKFAMWPYGDTTIGFIGIEKGWFKEAGINLEPAQGQTQLDSQTSANLVSGALDTTLDFLPTRVNKYEQQPSIKSFGVTNMFIGNYVLASPSSGLKPLSDFLVDGADFNAAVSSVVDEIQPERIALSDQPAPHNLLNALLSIADKTTGDLKNVQVLEDTKIVNLAKGGGTDVAMVSGAAQAIQLLNMGFTPIFAFQDLADNLPAGDDRVAAGVGHVSLAATSSYIGENLDTVLRFQSVYWRIIDYIQTKPEEALAVSLPHLNQATGFNLSLEESMRIFRDFYQMVGFGDSAKFYDDPTYPLGLGPVYEAQIATAKGHGVIKGDVSPTDFVVGGQVYHIMNELKTKYDQAVSISTASDEVKTKAQAYYDAFNFLDAYRTLSAASPTAQQ</sequence>
<organism evidence="1 2">
    <name type="scientific">Gordonia westfalica</name>
    <dbReference type="NCBI Taxonomy" id="158898"/>
    <lineage>
        <taxon>Bacteria</taxon>
        <taxon>Bacillati</taxon>
        <taxon>Actinomycetota</taxon>
        <taxon>Actinomycetes</taxon>
        <taxon>Mycobacteriales</taxon>
        <taxon>Gordoniaceae</taxon>
        <taxon>Gordonia</taxon>
    </lineage>
</organism>
<dbReference type="SUPFAM" id="SSF53850">
    <property type="entry name" value="Periplasmic binding protein-like II"/>
    <property type="match status" value="1"/>
</dbReference>
<protein>
    <submittedName>
        <fullName evidence="1">ABC-type nitrate/sulfonate/bicarbonate transport system, substrate-binding protein</fullName>
    </submittedName>
</protein>
<evidence type="ECO:0000313" key="1">
    <source>
        <dbReference type="EMBL" id="SDU73334.1"/>
    </source>
</evidence>
<evidence type="ECO:0000313" key="2">
    <source>
        <dbReference type="Proteomes" id="UP000183180"/>
    </source>
</evidence>
<dbReference type="STRING" id="158898.SAMN04488548_1343943"/>
<dbReference type="Gene3D" id="3.40.190.10">
    <property type="entry name" value="Periplasmic binding protein-like II"/>
    <property type="match status" value="2"/>
</dbReference>
<accession>A0A1H2KXY6</accession>
<dbReference type="AlphaFoldDB" id="A0A1H2KXY6"/>
<gene>
    <name evidence="1" type="ORF">SAMN04488548_1343943</name>
</gene>
<dbReference type="EMBL" id="FNLM01000034">
    <property type="protein sequence ID" value="SDU73334.1"/>
    <property type="molecule type" value="Genomic_DNA"/>
</dbReference>
<reference evidence="1 2" key="1">
    <citation type="submission" date="2016-10" db="EMBL/GenBank/DDBJ databases">
        <authorList>
            <person name="de Groot N.N."/>
        </authorList>
    </citation>
    <scope>NUCLEOTIDE SEQUENCE [LARGE SCALE GENOMIC DNA]</scope>
    <source>
        <strain evidence="1 2">DSM 44215</strain>
    </source>
</reference>
<name>A0A1H2KXY6_9ACTN</name>
<proteinExistence type="predicted"/>